<keyword evidence="2" id="KW-1185">Reference proteome</keyword>
<dbReference type="AlphaFoldDB" id="A0A8H4QUA0"/>
<reference evidence="1 2" key="1">
    <citation type="submission" date="2019-12" db="EMBL/GenBank/DDBJ databases">
        <authorList>
            <person name="Floudas D."/>
            <person name="Bentzer J."/>
            <person name="Ahren D."/>
            <person name="Johansson T."/>
            <person name="Persson P."/>
            <person name="Tunlid A."/>
        </authorList>
    </citation>
    <scope>NUCLEOTIDE SEQUENCE [LARGE SCALE GENOMIC DNA]</scope>
    <source>
        <strain evidence="1 2">CBS 102.39</strain>
    </source>
</reference>
<accession>A0A8H4QUA0</accession>
<sequence length="274" mass="31196">MITSTGILSLPNELLIQIMSTACKTQATYHSLVLTNRRLHTLTKFDQLKRLPIRLNSRTVQSFLDFITNEEEASQSVKFLWINGTSLTCIKIARLCRNLVSLACSRDILYAICGGIESLPTEGVSHKYLRELTLFNNYNCWSFLNEIPDGRGKALCQQLTHLRLQEPISDDFGPTHFTSLTHYSCSGTHITLVGLARDLAPILALPNLKHIVFTTYYWKEGPPDQKTKLILSVDERFRVLHFGFDNPGEFVLWCGRAWNTDCLWTRLPAMKCLS</sequence>
<name>A0A8H4QUA0_9AGAR</name>
<dbReference type="EMBL" id="JAACJL010000030">
    <property type="protein sequence ID" value="KAF4617585.1"/>
    <property type="molecule type" value="Genomic_DNA"/>
</dbReference>
<evidence type="ECO:0000313" key="2">
    <source>
        <dbReference type="Proteomes" id="UP000521872"/>
    </source>
</evidence>
<dbReference type="Proteomes" id="UP000521872">
    <property type="component" value="Unassembled WGS sequence"/>
</dbReference>
<dbReference type="Gene3D" id="3.80.10.10">
    <property type="entry name" value="Ribonuclease Inhibitor"/>
    <property type="match status" value="1"/>
</dbReference>
<proteinExistence type="predicted"/>
<organism evidence="1 2">
    <name type="scientific">Agrocybe pediades</name>
    <dbReference type="NCBI Taxonomy" id="84607"/>
    <lineage>
        <taxon>Eukaryota</taxon>
        <taxon>Fungi</taxon>
        <taxon>Dikarya</taxon>
        <taxon>Basidiomycota</taxon>
        <taxon>Agaricomycotina</taxon>
        <taxon>Agaricomycetes</taxon>
        <taxon>Agaricomycetidae</taxon>
        <taxon>Agaricales</taxon>
        <taxon>Agaricineae</taxon>
        <taxon>Strophariaceae</taxon>
        <taxon>Agrocybe</taxon>
    </lineage>
</organism>
<evidence type="ECO:0000313" key="1">
    <source>
        <dbReference type="EMBL" id="KAF4617585.1"/>
    </source>
</evidence>
<dbReference type="InterPro" id="IPR032675">
    <property type="entry name" value="LRR_dom_sf"/>
</dbReference>
<protein>
    <submittedName>
        <fullName evidence="1">Uncharacterized protein</fullName>
    </submittedName>
</protein>
<dbReference type="SUPFAM" id="SSF52047">
    <property type="entry name" value="RNI-like"/>
    <property type="match status" value="1"/>
</dbReference>
<comment type="caution">
    <text evidence="1">The sequence shown here is derived from an EMBL/GenBank/DDBJ whole genome shotgun (WGS) entry which is preliminary data.</text>
</comment>
<gene>
    <name evidence="1" type="ORF">D9613_005632</name>
</gene>